<evidence type="ECO:0000256" key="1">
    <source>
        <dbReference type="ARBA" id="ARBA00001954"/>
    </source>
</evidence>
<accession>A0A8K0D2K2</accession>
<dbReference type="EMBL" id="VTPC01007844">
    <property type="protein sequence ID" value="KAF2893605.1"/>
    <property type="molecule type" value="Genomic_DNA"/>
</dbReference>
<sequence length="308" mass="35794">MDKPRPCGCKGRRTCLICEKSHGLENKVFDLSEENGTFVYCPMCNCAWPGWNLNDWQVHPNHSGVPLSYPGIYIGLDFLSEEEEQRLIKNIDNLPWDLSQSGRRKQNFGPKCNFKKRRLRLGDFRGFPKFSQFVQEKFKDVPVLKGFQTIEQCSLEYNPDRGASIDPHIDDCWIWGERIVTVNLLSDSMLTMTYNKKLDKYNLNCIDNYPAVLDSNGKINVDGECYKLTSCDNNQPIVRIPMPNRSLLVMYGPARYYWEHQVLREDIACRRVCLAYREFTPPYLPSGEKFEEGRPILNKASEFLTNYN</sequence>
<dbReference type="InterPro" id="IPR032857">
    <property type="entry name" value="ALKBH4"/>
</dbReference>
<dbReference type="PANTHER" id="PTHR12463">
    <property type="entry name" value="OXYGENASE-RELATED"/>
    <property type="match status" value="1"/>
</dbReference>
<dbReference type="Gene3D" id="2.60.120.590">
    <property type="entry name" value="Alpha-ketoglutarate-dependent dioxygenase AlkB-like"/>
    <property type="match status" value="1"/>
</dbReference>
<evidence type="ECO:0000313" key="3">
    <source>
        <dbReference type="Proteomes" id="UP000801492"/>
    </source>
</evidence>
<name>A0A8K0D2K2_IGNLU</name>
<keyword evidence="3" id="KW-1185">Reference proteome</keyword>
<organism evidence="2 3">
    <name type="scientific">Ignelater luminosus</name>
    <name type="common">Cucubano</name>
    <name type="synonym">Pyrophorus luminosus</name>
    <dbReference type="NCBI Taxonomy" id="2038154"/>
    <lineage>
        <taxon>Eukaryota</taxon>
        <taxon>Metazoa</taxon>
        <taxon>Ecdysozoa</taxon>
        <taxon>Arthropoda</taxon>
        <taxon>Hexapoda</taxon>
        <taxon>Insecta</taxon>
        <taxon>Pterygota</taxon>
        <taxon>Neoptera</taxon>
        <taxon>Endopterygota</taxon>
        <taxon>Coleoptera</taxon>
        <taxon>Polyphaga</taxon>
        <taxon>Elateriformia</taxon>
        <taxon>Elateroidea</taxon>
        <taxon>Elateridae</taxon>
        <taxon>Agrypninae</taxon>
        <taxon>Pyrophorini</taxon>
        <taxon>Ignelater</taxon>
    </lineage>
</organism>
<dbReference type="AlphaFoldDB" id="A0A8K0D2K2"/>
<dbReference type="OrthoDB" id="442860at2759"/>
<dbReference type="Proteomes" id="UP000801492">
    <property type="component" value="Unassembled WGS sequence"/>
</dbReference>
<dbReference type="PANTHER" id="PTHR12463:SF0">
    <property type="entry name" value="ALPHA-KETOGLUTARATE-DEPENDENT DIOXYGENASE ALKB HOMOLOG 4"/>
    <property type="match status" value="1"/>
</dbReference>
<dbReference type="InterPro" id="IPR037151">
    <property type="entry name" value="AlkB-like_sf"/>
</dbReference>
<dbReference type="SUPFAM" id="SSF51197">
    <property type="entry name" value="Clavaminate synthase-like"/>
    <property type="match status" value="1"/>
</dbReference>
<dbReference type="GO" id="GO:0016491">
    <property type="term" value="F:oxidoreductase activity"/>
    <property type="evidence" value="ECO:0007669"/>
    <property type="project" value="TreeGrafter"/>
</dbReference>
<protein>
    <submittedName>
        <fullName evidence="2">Uncharacterized protein</fullName>
    </submittedName>
</protein>
<evidence type="ECO:0000313" key="2">
    <source>
        <dbReference type="EMBL" id="KAF2893605.1"/>
    </source>
</evidence>
<dbReference type="GO" id="GO:0032451">
    <property type="term" value="F:demethylase activity"/>
    <property type="evidence" value="ECO:0007669"/>
    <property type="project" value="TreeGrafter"/>
</dbReference>
<comment type="caution">
    <text evidence="2">The sequence shown here is derived from an EMBL/GenBank/DDBJ whole genome shotgun (WGS) entry which is preliminary data.</text>
</comment>
<gene>
    <name evidence="2" type="ORF">ILUMI_12568</name>
</gene>
<comment type="cofactor">
    <cofactor evidence="1">
        <name>Fe(2+)</name>
        <dbReference type="ChEBI" id="CHEBI:29033"/>
    </cofactor>
</comment>
<reference evidence="2" key="1">
    <citation type="submission" date="2019-08" db="EMBL/GenBank/DDBJ databases">
        <title>The genome of the North American firefly Photinus pyralis.</title>
        <authorList>
            <consortium name="Photinus pyralis genome working group"/>
            <person name="Fallon T.R."/>
            <person name="Sander Lower S.E."/>
            <person name="Weng J.-K."/>
        </authorList>
    </citation>
    <scope>NUCLEOTIDE SEQUENCE</scope>
    <source>
        <strain evidence="2">TRF0915ILg1</strain>
        <tissue evidence="2">Whole body</tissue>
    </source>
</reference>
<proteinExistence type="predicted"/>
<dbReference type="GO" id="GO:0070988">
    <property type="term" value="P:demethylation"/>
    <property type="evidence" value="ECO:0007669"/>
    <property type="project" value="InterPro"/>
</dbReference>